<dbReference type="AlphaFoldDB" id="A0A0F9ATR4"/>
<protein>
    <submittedName>
        <fullName evidence="1">Uncharacterized protein</fullName>
    </submittedName>
</protein>
<dbReference type="EMBL" id="LAZR01052947">
    <property type="protein sequence ID" value="KKK81834.1"/>
    <property type="molecule type" value="Genomic_DNA"/>
</dbReference>
<sequence length="85" mass="10031">MPKLKKYIPTFPTAQEMLRYRKKHFAIKVERQRHQGPSYSDEFNLSVTHNGYQWKAIGLLPYEASEVIKELEKYLSLLEADNETS</sequence>
<comment type="caution">
    <text evidence="1">The sequence shown here is derived from an EMBL/GenBank/DDBJ whole genome shotgun (WGS) entry which is preliminary data.</text>
</comment>
<evidence type="ECO:0000313" key="1">
    <source>
        <dbReference type="EMBL" id="KKK81834.1"/>
    </source>
</evidence>
<organism evidence="1">
    <name type="scientific">marine sediment metagenome</name>
    <dbReference type="NCBI Taxonomy" id="412755"/>
    <lineage>
        <taxon>unclassified sequences</taxon>
        <taxon>metagenomes</taxon>
        <taxon>ecological metagenomes</taxon>
    </lineage>
</organism>
<reference evidence="1" key="1">
    <citation type="journal article" date="2015" name="Nature">
        <title>Complex archaea that bridge the gap between prokaryotes and eukaryotes.</title>
        <authorList>
            <person name="Spang A."/>
            <person name="Saw J.H."/>
            <person name="Jorgensen S.L."/>
            <person name="Zaremba-Niedzwiedzka K."/>
            <person name="Martijn J."/>
            <person name="Lind A.E."/>
            <person name="van Eijk R."/>
            <person name="Schleper C."/>
            <person name="Guy L."/>
            <person name="Ettema T.J."/>
        </authorList>
    </citation>
    <scope>NUCLEOTIDE SEQUENCE</scope>
</reference>
<name>A0A0F9ATR4_9ZZZZ</name>
<gene>
    <name evidence="1" type="ORF">LCGC14_2809450</name>
</gene>
<proteinExistence type="predicted"/>
<accession>A0A0F9ATR4</accession>